<dbReference type="SUPFAM" id="SSF55298">
    <property type="entry name" value="YjgF-like"/>
    <property type="match status" value="1"/>
</dbReference>
<dbReference type="RefSeq" id="WP_377764402.1">
    <property type="nucleotide sequence ID" value="NZ_JBHRXY010000055.1"/>
</dbReference>
<dbReference type="PROSITE" id="PS01094">
    <property type="entry name" value="UPF0076"/>
    <property type="match status" value="1"/>
</dbReference>
<comment type="similarity">
    <text evidence="1">Belongs to the RutC family.</text>
</comment>
<sequence>MKLPVRCLNEPKRNIRMIRLKVSLATLMLAAAPVAATAQDASVIRHPIPDSDFPIAQAIEIPADATRVLVSGTVPASADNSADPNSIAAYGDTETQTVSVLKQIETKLQDMGLSMGDVVKMQVYLVAPSEEAPMDFAGFMKGYTQFFGTDAQKNLPTRSVFQVAGLVNPGWLVEIEVEAVRP</sequence>
<dbReference type="PANTHER" id="PTHR11803">
    <property type="entry name" value="2-IMINOBUTANOATE/2-IMINOPROPANOATE DEAMINASE RIDA"/>
    <property type="match status" value="1"/>
</dbReference>
<dbReference type="Gene3D" id="3.30.1330.40">
    <property type="entry name" value="RutC-like"/>
    <property type="match status" value="1"/>
</dbReference>
<dbReference type="CDD" id="cd06151">
    <property type="entry name" value="YjgF_YER057c_UK114_like_3"/>
    <property type="match status" value="1"/>
</dbReference>
<protein>
    <submittedName>
        <fullName evidence="3">RidA family protein</fullName>
    </submittedName>
</protein>
<keyword evidence="2" id="KW-0732">Signal</keyword>
<gene>
    <name evidence="3" type="ORF">ACFOM8_21290</name>
</gene>
<dbReference type="EMBL" id="JBHRXY010000055">
    <property type="protein sequence ID" value="MFC3631960.1"/>
    <property type="molecule type" value="Genomic_DNA"/>
</dbReference>
<dbReference type="Pfam" id="PF01042">
    <property type="entry name" value="Ribonuc_L-PSP"/>
    <property type="match status" value="1"/>
</dbReference>
<feature type="chain" id="PRO_5046398517" evidence="2">
    <location>
        <begin position="39"/>
        <end position="182"/>
    </location>
</feature>
<comment type="caution">
    <text evidence="3">The sequence shown here is derived from an EMBL/GenBank/DDBJ whole genome shotgun (WGS) entry which is preliminary data.</text>
</comment>
<reference evidence="4" key="1">
    <citation type="journal article" date="2019" name="Int. J. Syst. Evol. Microbiol.">
        <title>The Global Catalogue of Microorganisms (GCM) 10K type strain sequencing project: providing services to taxonomists for standard genome sequencing and annotation.</title>
        <authorList>
            <consortium name="The Broad Institute Genomics Platform"/>
            <consortium name="The Broad Institute Genome Sequencing Center for Infectious Disease"/>
            <person name="Wu L."/>
            <person name="Ma J."/>
        </authorList>
    </citation>
    <scope>NUCLEOTIDE SEQUENCE [LARGE SCALE GENOMIC DNA]</scope>
    <source>
        <strain evidence="4">KCTC 42473</strain>
    </source>
</reference>
<dbReference type="PANTHER" id="PTHR11803:SF59">
    <property type="entry name" value="ENDORIBONUCLEASE"/>
    <property type="match status" value="1"/>
</dbReference>
<dbReference type="InterPro" id="IPR006175">
    <property type="entry name" value="YjgF/YER057c/UK114"/>
</dbReference>
<proteinExistence type="inferred from homology"/>
<organism evidence="3 4">
    <name type="scientific">Paracoccus angustae</name>
    <dbReference type="NCBI Taxonomy" id="1671480"/>
    <lineage>
        <taxon>Bacteria</taxon>
        <taxon>Pseudomonadati</taxon>
        <taxon>Pseudomonadota</taxon>
        <taxon>Alphaproteobacteria</taxon>
        <taxon>Rhodobacterales</taxon>
        <taxon>Paracoccaceae</taxon>
        <taxon>Paracoccus</taxon>
    </lineage>
</organism>
<evidence type="ECO:0000313" key="4">
    <source>
        <dbReference type="Proteomes" id="UP001595539"/>
    </source>
</evidence>
<dbReference type="InterPro" id="IPR019897">
    <property type="entry name" value="RidA_CS"/>
</dbReference>
<evidence type="ECO:0000313" key="3">
    <source>
        <dbReference type="EMBL" id="MFC3631960.1"/>
    </source>
</evidence>
<dbReference type="Proteomes" id="UP001595539">
    <property type="component" value="Unassembled WGS sequence"/>
</dbReference>
<evidence type="ECO:0000256" key="2">
    <source>
        <dbReference type="SAM" id="SignalP"/>
    </source>
</evidence>
<evidence type="ECO:0000256" key="1">
    <source>
        <dbReference type="ARBA" id="ARBA00010552"/>
    </source>
</evidence>
<feature type="signal peptide" evidence="2">
    <location>
        <begin position="1"/>
        <end position="38"/>
    </location>
</feature>
<accession>A0ABV7UAT5</accession>
<keyword evidence="4" id="KW-1185">Reference proteome</keyword>
<dbReference type="InterPro" id="IPR035959">
    <property type="entry name" value="RutC-like_sf"/>
</dbReference>
<name>A0ABV7UAT5_9RHOB</name>